<dbReference type="Gene3D" id="3.30.470.20">
    <property type="entry name" value="ATP-grasp fold, B domain"/>
    <property type="match status" value="1"/>
</dbReference>
<dbReference type="FunFam" id="3.20.20.60:FF:000010">
    <property type="entry name" value="Phosphoenolpyruvate synthase"/>
    <property type="match status" value="1"/>
</dbReference>
<dbReference type="InterPro" id="IPR013815">
    <property type="entry name" value="ATP_grasp_subdomain_1"/>
</dbReference>
<comment type="similarity">
    <text evidence="4 15">Belongs to the PEP-utilizing enzyme family.</text>
</comment>
<name>A0A7Z0QUN1_9GAMM</name>
<dbReference type="FunFam" id="3.30.470.20:FF:000017">
    <property type="entry name" value="Phosphoenolpyruvate synthase"/>
    <property type="match status" value="1"/>
</dbReference>
<evidence type="ECO:0000256" key="7">
    <source>
        <dbReference type="ARBA" id="ARBA00022679"/>
    </source>
</evidence>
<evidence type="ECO:0000313" key="19">
    <source>
        <dbReference type="EMBL" id="NYZ64276.1"/>
    </source>
</evidence>
<evidence type="ECO:0000256" key="4">
    <source>
        <dbReference type="ARBA" id="ARBA00007837"/>
    </source>
</evidence>
<dbReference type="SUPFAM" id="SSF56059">
    <property type="entry name" value="Glutathione synthetase ATP-binding domain-like"/>
    <property type="match status" value="1"/>
</dbReference>
<evidence type="ECO:0000256" key="13">
    <source>
        <dbReference type="ARBA" id="ARBA00033470"/>
    </source>
</evidence>
<evidence type="ECO:0000256" key="5">
    <source>
        <dbReference type="ARBA" id="ARBA00011996"/>
    </source>
</evidence>
<dbReference type="Proteomes" id="UP000589896">
    <property type="component" value="Unassembled WGS sequence"/>
</dbReference>
<reference evidence="19 20" key="1">
    <citation type="submission" date="2020-07" db="EMBL/GenBank/DDBJ databases">
        <title>isolation of Luteimonas sp. SJ-16.</title>
        <authorList>
            <person name="Huang X.-X."/>
            <person name="Xu L."/>
            <person name="Sun J.-Q."/>
        </authorList>
    </citation>
    <scope>NUCLEOTIDE SEQUENCE [LARGE SCALE GENOMIC DNA]</scope>
    <source>
        <strain evidence="19 20">SJ-16</strain>
    </source>
</reference>
<dbReference type="Gene3D" id="3.50.30.10">
    <property type="entry name" value="Phosphohistidine domain"/>
    <property type="match status" value="1"/>
</dbReference>
<keyword evidence="10 15" id="KW-0418">Kinase</keyword>
<dbReference type="AlphaFoldDB" id="A0A7Z0QUN1"/>
<dbReference type="InterPro" id="IPR015813">
    <property type="entry name" value="Pyrv/PenolPyrv_kinase-like_dom"/>
</dbReference>
<evidence type="ECO:0000256" key="10">
    <source>
        <dbReference type="ARBA" id="ARBA00022777"/>
    </source>
</evidence>
<dbReference type="Pfam" id="PF00391">
    <property type="entry name" value="PEP-utilizers"/>
    <property type="match status" value="1"/>
</dbReference>
<dbReference type="GO" id="GO:0046872">
    <property type="term" value="F:metal ion binding"/>
    <property type="evidence" value="ECO:0007669"/>
    <property type="project" value="UniProtKB-KW"/>
</dbReference>
<dbReference type="EC" id="2.7.9.2" evidence="5 15"/>
<evidence type="ECO:0000259" key="18">
    <source>
        <dbReference type="Pfam" id="PF02896"/>
    </source>
</evidence>
<dbReference type="SUPFAM" id="SSF51621">
    <property type="entry name" value="Phosphoenolpyruvate/pyruvate domain"/>
    <property type="match status" value="1"/>
</dbReference>
<sequence length="793" mass="85959">MSANILWLHDLRLTDLAQVGGKNSSLGEMIGNLAKLGVSVPGGFATTADAFKAFIAHNNLHQRIFDRLAMLDVEDVGALTAAGREIRSWVIEAPLQPDLDADIRTAYQTLASENGGGDIAVAVRSSATAEDLPDASFAGQQETFLNVTGDEDVVVKVKEVFASLYNDRAIAYRVHHGFKHEDVFLSAGVQLMVRSDVGASGVLFTLDTESGFRDVVFITSSFGLGEMVVQGAVNPDEFYVYKPTLKAGKPAILRRSIGSKQLRMVYSDVPGERVRTEDTPEAQRNTFSISDEDVHELARQALTIESHYGRPMDIEWAKDGVSGKLFVVQARPETVKSRAKATQMERFHLGARGDVVAEGRAIGQKIGAGVARVVRSLDDMNRVQPGDVLVADMTDPDWEPVMKRASAIVTNRGGRTCHAAIIARELGVPAVVGTGNALDLIEDGKDVTVSCSEGDTGYIYDGILEFERITTDLSSMPEAPLKIMMNVANPERAFDFGQLPNAGIGLARLEMIIAAHIGVHPNALLEYAKQDAAIKAKIDEKTRGYADPVSFYVDRLAEGIATLTASVAPHPVIVRLSDFKSNEYANLIGGARYEPEEENPMIGFRGASRYVDPSFSDAFALECKAVLKVRNEMGLDNLWVMIPFVRTLDEGRKVVEVLEANGLKQGEAGLKIIMMCEVPSNALMADEFLEIFDGFSIGSNDLTQLTLGLDRDSSVVAHLFDERDPAVKKLLSMAIKAARAKGKYVGICGQGPSDHPDLAQWLMDEGIESVSLNPDTVVDTWLRLAKSKAASAS</sequence>
<dbReference type="UniPathway" id="UPA00138"/>
<dbReference type="Pfam" id="PF01326">
    <property type="entry name" value="PPDK_N"/>
    <property type="match status" value="1"/>
</dbReference>
<keyword evidence="9 15" id="KW-0547">Nucleotide-binding</keyword>
<dbReference type="PANTHER" id="PTHR43030:SF1">
    <property type="entry name" value="PHOSPHOENOLPYRUVATE SYNTHASE"/>
    <property type="match status" value="1"/>
</dbReference>
<accession>A0A7Z0QUN1</accession>
<dbReference type="EMBL" id="JACCJZ010000020">
    <property type="protein sequence ID" value="NYZ64276.1"/>
    <property type="molecule type" value="Genomic_DNA"/>
</dbReference>
<dbReference type="GO" id="GO:0006094">
    <property type="term" value="P:gluconeogenesis"/>
    <property type="evidence" value="ECO:0007669"/>
    <property type="project" value="UniProtKB-UniPathway"/>
</dbReference>
<evidence type="ECO:0000256" key="14">
    <source>
        <dbReference type="ARBA" id="ARBA00047700"/>
    </source>
</evidence>
<dbReference type="InterPro" id="IPR018274">
    <property type="entry name" value="PEP_util_AS"/>
</dbReference>
<dbReference type="Pfam" id="PF02896">
    <property type="entry name" value="PEP-utilizers_C"/>
    <property type="match status" value="1"/>
</dbReference>
<keyword evidence="8 15" id="KW-0479">Metal-binding</keyword>
<dbReference type="InterPro" id="IPR006319">
    <property type="entry name" value="PEP_synth"/>
</dbReference>
<dbReference type="InterPro" id="IPR036637">
    <property type="entry name" value="Phosphohistidine_dom_sf"/>
</dbReference>
<dbReference type="InterPro" id="IPR040442">
    <property type="entry name" value="Pyrv_kinase-like_dom_sf"/>
</dbReference>
<dbReference type="InterPro" id="IPR023151">
    <property type="entry name" value="PEP_util_CS"/>
</dbReference>
<comment type="function">
    <text evidence="2 15">Catalyzes the phosphorylation of pyruvate to phosphoenolpyruvate.</text>
</comment>
<organism evidence="19 20">
    <name type="scientific">Luteimonas deserti</name>
    <dbReference type="NCBI Taxonomy" id="2752306"/>
    <lineage>
        <taxon>Bacteria</taxon>
        <taxon>Pseudomonadati</taxon>
        <taxon>Pseudomonadota</taxon>
        <taxon>Gammaproteobacteria</taxon>
        <taxon>Lysobacterales</taxon>
        <taxon>Lysobacteraceae</taxon>
        <taxon>Luteimonas</taxon>
    </lineage>
</organism>
<evidence type="ECO:0000313" key="20">
    <source>
        <dbReference type="Proteomes" id="UP000589896"/>
    </source>
</evidence>
<dbReference type="Gene3D" id="3.20.20.60">
    <property type="entry name" value="Phosphoenolpyruvate-binding domains"/>
    <property type="match status" value="1"/>
</dbReference>
<dbReference type="InterPro" id="IPR000121">
    <property type="entry name" value="PEP_util_C"/>
</dbReference>
<dbReference type="RefSeq" id="WP_180546469.1">
    <property type="nucleotide sequence ID" value="NZ_JACCJZ010000020.1"/>
</dbReference>
<dbReference type="PROSITE" id="PS00370">
    <property type="entry name" value="PEP_ENZYMES_PHOS_SITE"/>
    <property type="match status" value="1"/>
</dbReference>
<evidence type="ECO:0000256" key="2">
    <source>
        <dbReference type="ARBA" id="ARBA00002988"/>
    </source>
</evidence>
<comment type="pathway">
    <text evidence="3 15">Carbohydrate biosynthesis; gluconeogenesis.</text>
</comment>
<dbReference type="PRINTS" id="PR01736">
    <property type="entry name" value="PHPHTRNFRASE"/>
</dbReference>
<evidence type="ECO:0000256" key="15">
    <source>
        <dbReference type="PIRNR" id="PIRNR000854"/>
    </source>
</evidence>
<evidence type="ECO:0000256" key="8">
    <source>
        <dbReference type="ARBA" id="ARBA00022723"/>
    </source>
</evidence>
<dbReference type="GO" id="GO:0008986">
    <property type="term" value="F:pyruvate, water dikinase activity"/>
    <property type="evidence" value="ECO:0007669"/>
    <property type="project" value="UniProtKB-EC"/>
</dbReference>
<dbReference type="FunFam" id="3.30.1490.20:FF:000010">
    <property type="entry name" value="Phosphoenolpyruvate synthase"/>
    <property type="match status" value="1"/>
</dbReference>
<evidence type="ECO:0000259" key="17">
    <source>
        <dbReference type="Pfam" id="PF01326"/>
    </source>
</evidence>
<dbReference type="InterPro" id="IPR008279">
    <property type="entry name" value="PEP-util_enz_mobile_dom"/>
</dbReference>
<evidence type="ECO:0000259" key="16">
    <source>
        <dbReference type="Pfam" id="PF00391"/>
    </source>
</evidence>
<dbReference type="NCBIfam" id="TIGR01418">
    <property type="entry name" value="PEP_synth"/>
    <property type="match status" value="1"/>
</dbReference>
<evidence type="ECO:0000256" key="6">
    <source>
        <dbReference type="ARBA" id="ARBA00021623"/>
    </source>
</evidence>
<gene>
    <name evidence="19" type="primary">ppsA</name>
    <name evidence="19" type="ORF">H0E82_16170</name>
</gene>
<keyword evidence="20" id="KW-1185">Reference proteome</keyword>
<dbReference type="InterPro" id="IPR002192">
    <property type="entry name" value="PPDK_AMP/ATP-bd"/>
</dbReference>
<dbReference type="GO" id="GO:0005524">
    <property type="term" value="F:ATP binding"/>
    <property type="evidence" value="ECO:0007669"/>
    <property type="project" value="UniProtKB-KW"/>
</dbReference>
<dbReference type="PANTHER" id="PTHR43030">
    <property type="entry name" value="PHOSPHOENOLPYRUVATE SYNTHASE"/>
    <property type="match status" value="1"/>
</dbReference>
<feature type="domain" description="Pyruvate phosphate dikinase AMP/ATP-binding" evidence="17">
    <location>
        <begin position="18"/>
        <end position="345"/>
    </location>
</feature>
<keyword evidence="19" id="KW-0670">Pyruvate</keyword>
<comment type="cofactor">
    <cofactor evidence="1 15">
        <name>Mg(2+)</name>
        <dbReference type="ChEBI" id="CHEBI:18420"/>
    </cofactor>
</comment>
<evidence type="ECO:0000256" key="11">
    <source>
        <dbReference type="ARBA" id="ARBA00022840"/>
    </source>
</evidence>
<dbReference type="PROSITE" id="PS00742">
    <property type="entry name" value="PEP_ENZYMES_2"/>
    <property type="match status" value="1"/>
</dbReference>
<dbReference type="FunFam" id="3.50.30.10:FF:000002">
    <property type="entry name" value="Phosphoenolpyruvate synthase"/>
    <property type="match status" value="1"/>
</dbReference>
<feature type="domain" description="PEP-utilising enzyme mobile" evidence="16">
    <location>
        <begin position="384"/>
        <end position="454"/>
    </location>
</feature>
<evidence type="ECO:0000256" key="3">
    <source>
        <dbReference type="ARBA" id="ARBA00004742"/>
    </source>
</evidence>
<proteinExistence type="inferred from homology"/>
<keyword evidence="11 15" id="KW-0067">ATP-binding</keyword>
<comment type="caution">
    <text evidence="19">The sequence shown here is derived from an EMBL/GenBank/DDBJ whole genome shotgun (WGS) entry which is preliminary data.</text>
</comment>
<evidence type="ECO:0000256" key="9">
    <source>
        <dbReference type="ARBA" id="ARBA00022741"/>
    </source>
</evidence>
<comment type="catalytic activity">
    <reaction evidence="14 15">
        <text>pyruvate + ATP + H2O = phosphoenolpyruvate + AMP + phosphate + 2 H(+)</text>
        <dbReference type="Rhea" id="RHEA:11364"/>
        <dbReference type="ChEBI" id="CHEBI:15361"/>
        <dbReference type="ChEBI" id="CHEBI:15377"/>
        <dbReference type="ChEBI" id="CHEBI:15378"/>
        <dbReference type="ChEBI" id="CHEBI:30616"/>
        <dbReference type="ChEBI" id="CHEBI:43474"/>
        <dbReference type="ChEBI" id="CHEBI:58702"/>
        <dbReference type="ChEBI" id="CHEBI:456215"/>
        <dbReference type="EC" id="2.7.9.2"/>
    </reaction>
</comment>
<keyword evidence="7 15" id="KW-0808">Transferase</keyword>
<keyword evidence="12 15" id="KW-0460">Magnesium</keyword>
<dbReference type="PIRSF" id="PIRSF000854">
    <property type="entry name" value="PEP_synthase"/>
    <property type="match status" value="1"/>
</dbReference>
<feature type="domain" description="PEP-utilising enzyme C-terminal" evidence="18">
    <location>
        <begin position="480"/>
        <end position="786"/>
    </location>
</feature>
<protein>
    <recommendedName>
        <fullName evidence="6 15">Phosphoenolpyruvate synthase</fullName>
        <shortName evidence="15">PEP synthase</shortName>
        <ecNumber evidence="5 15">2.7.9.2</ecNumber>
    </recommendedName>
    <alternativeName>
        <fullName evidence="13 15">Pyruvate, water dikinase</fullName>
    </alternativeName>
</protein>
<evidence type="ECO:0000256" key="12">
    <source>
        <dbReference type="ARBA" id="ARBA00022842"/>
    </source>
</evidence>
<evidence type="ECO:0000256" key="1">
    <source>
        <dbReference type="ARBA" id="ARBA00001946"/>
    </source>
</evidence>
<dbReference type="SUPFAM" id="SSF52009">
    <property type="entry name" value="Phosphohistidine domain"/>
    <property type="match status" value="1"/>
</dbReference>
<dbReference type="Gene3D" id="3.30.1490.20">
    <property type="entry name" value="ATP-grasp fold, A domain"/>
    <property type="match status" value="1"/>
</dbReference>
<dbReference type="NCBIfam" id="NF005057">
    <property type="entry name" value="PRK06464.1"/>
    <property type="match status" value="1"/>
</dbReference>